<dbReference type="NCBIfam" id="NF033452">
    <property type="entry name" value="BREX_1_MTaseX"/>
    <property type="match status" value="1"/>
</dbReference>
<reference evidence="8" key="1">
    <citation type="submission" date="2019-08" db="EMBL/GenBank/DDBJ databases">
        <authorList>
            <person name="Kucharzyk K."/>
            <person name="Murdoch R.W."/>
            <person name="Higgins S."/>
            <person name="Loffler F."/>
        </authorList>
    </citation>
    <scope>NUCLEOTIDE SEQUENCE</scope>
</reference>
<keyword evidence="4" id="KW-0949">S-adenosyl-L-methionine</keyword>
<evidence type="ECO:0000256" key="5">
    <source>
        <dbReference type="ARBA" id="ARBA00047942"/>
    </source>
</evidence>
<dbReference type="EMBL" id="VSSQ01000455">
    <property type="protein sequence ID" value="MPL95117.1"/>
    <property type="molecule type" value="Genomic_DNA"/>
</dbReference>
<evidence type="ECO:0000259" key="7">
    <source>
        <dbReference type="Pfam" id="PF07669"/>
    </source>
</evidence>
<dbReference type="PROSITE" id="PS00092">
    <property type="entry name" value="N6_MTASE"/>
    <property type="match status" value="1"/>
</dbReference>
<dbReference type="InterPro" id="IPR011639">
    <property type="entry name" value="MethylTrfase_TaqI-like_dom"/>
</dbReference>
<proteinExistence type="predicted"/>
<dbReference type="Pfam" id="PF07669">
    <property type="entry name" value="Eco57I"/>
    <property type="match status" value="1"/>
</dbReference>
<dbReference type="GO" id="GO:0003676">
    <property type="term" value="F:nucleic acid binding"/>
    <property type="evidence" value="ECO:0007669"/>
    <property type="project" value="InterPro"/>
</dbReference>
<feature type="domain" description="Type II methyltransferase M.TaqI-like" evidence="7">
    <location>
        <begin position="358"/>
        <end position="620"/>
    </location>
</feature>
<evidence type="ECO:0000256" key="4">
    <source>
        <dbReference type="ARBA" id="ARBA00022691"/>
    </source>
</evidence>
<organism evidence="8">
    <name type="scientific">bioreactor metagenome</name>
    <dbReference type="NCBI Taxonomy" id="1076179"/>
    <lineage>
        <taxon>unclassified sequences</taxon>
        <taxon>metagenomes</taxon>
        <taxon>ecological metagenomes</taxon>
    </lineage>
</organism>
<feature type="compositionally biased region" description="Acidic residues" evidence="6">
    <location>
        <begin position="971"/>
        <end position="991"/>
    </location>
</feature>
<dbReference type="InterPro" id="IPR029063">
    <property type="entry name" value="SAM-dependent_MTases_sf"/>
</dbReference>
<dbReference type="PANTHER" id="PTHR33841">
    <property type="entry name" value="DNA METHYLTRANSFERASE YEEA-RELATED"/>
    <property type="match status" value="1"/>
</dbReference>
<dbReference type="EC" id="2.1.1.72" evidence="1"/>
<dbReference type="GO" id="GO:0006304">
    <property type="term" value="P:DNA modification"/>
    <property type="evidence" value="ECO:0007669"/>
    <property type="project" value="InterPro"/>
</dbReference>
<name>A0A644VV20_9ZZZZ</name>
<feature type="region of interest" description="Disordered" evidence="6">
    <location>
        <begin position="966"/>
        <end position="997"/>
    </location>
</feature>
<sequence length="1299" mass="146953">MDNTLIGHIASFTLESRKTLEKEASEQLEGLYGWLPDGTFAETSFYPAVRTLAEAGNIRKSLEEYSFAEEQAGIAPKESRGKLVRETAFTWLNRLVALRMMEERGLVRTVLSKLHESAGYIFWLAEDENATEYTLHEEGEFPANPAGEGPRHIAYRRFILRQCDALAREVPVLFDTSDLPSRLFPRPVILREFIESMNREELAEAWKKGNEETIGWVYQTFNSEELQAAFAGVREQGKKFAPEDIPAVTQLFTLRWVVRFLIENSLGKLWLDIHPDSSLREKLLYLVPSDQKLRSRLKLARDISFLDPACGSMHFGLVAFDVFFEMYKEELKNAGQPGWPDKSSVDNLEDIPGAIIENNLHGIDIDLRAVQLSALALFLKARGENPKSYFSDRNLLCANVEAITGGSLEKFVESAKLENPVHERILVMLAQKLRDSDNLGTLLRIEEELKTLIFEERSRARITGQRTLGFEGMKEDFFEDSESLERFFGTLEENIQEKLDEFIRNTANRNTISRRFAHETSKGLSFLRLLRKRYDVVATNPPYLSNRKMNRRLAELLEEGYAECKLDLYAAFIKRCGELVSPSGLLGMLTMHSFMFISSYELLRQKLAETSLIEVMAHFGGGLFSVGNPGTLQTTAFVLRKEADEETRREREGVFFRLVKGRDGEEKRLAFEDAVGACRSGKSHPLVFMAKQADFEAVPGKPWVYWMPERLIKMFSELETIATVAQPRQGLATADNFRFLRKWWEVGKTRIGLGFTSCDETEKAREAWFPYMKGGTPLPWYGNQEHVVNWQENGKQLYSFRPTSVIRNPDFYFRPGVTWSLISSKGFAARLSPGGFIFDVAGMTCFPPKEDVHLVLALLNSKVAKFILSALNPTINYQVGDIERLPVPEGRSPLIDSLVEECVELVRQDSRESEITYEFVAPPDSVASVTGRKGILSEKKSAIDAEVSRLYGLSEEDLAAIDRELSANALGEDEESMEDRESGGEEEETETETSAGLSEDEWGRRWISYAAGIALGRFDVGVPDALGCGNFPLSVADALKEARLAVSDGILLNDSEQPLDLADRVYAILELLLGSSSADARIRSALGGGTPRELLRNWFGRFTGQGNVSFWKYHFQMYRKRPVYWPLQSPGRKFTVWLFHERLTGDTLYSLRNAIVEPRIRLAERQIEDLRAPSERDRSARQELDRIRGLADDLRAFSANLKTITDRGYTPHIDDGVLLNAAPLWTLLPSWTETKKAWQSLEGGECDWAHQAMDHWPARVKDACRVNRSFAIAHGLEHLASSDTVSPAGAPARRRRGSR</sequence>
<keyword evidence="3" id="KW-0808">Transferase</keyword>
<dbReference type="GO" id="GO:0032259">
    <property type="term" value="P:methylation"/>
    <property type="evidence" value="ECO:0007669"/>
    <property type="project" value="UniProtKB-KW"/>
</dbReference>
<evidence type="ECO:0000313" key="8">
    <source>
        <dbReference type="EMBL" id="MPL95117.1"/>
    </source>
</evidence>
<evidence type="ECO:0000256" key="1">
    <source>
        <dbReference type="ARBA" id="ARBA00011900"/>
    </source>
</evidence>
<dbReference type="SUPFAM" id="SSF53335">
    <property type="entry name" value="S-adenosyl-L-methionine-dependent methyltransferases"/>
    <property type="match status" value="1"/>
</dbReference>
<comment type="catalytic activity">
    <reaction evidence="5">
        <text>a 2'-deoxyadenosine in DNA + S-adenosyl-L-methionine = an N(6)-methyl-2'-deoxyadenosine in DNA + S-adenosyl-L-homocysteine + H(+)</text>
        <dbReference type="Rhea" id="RHEA:15197"/>
        <dbReference type="Rhea" id="RHEA-COMP:12418"/>
        <dbReference type="Rhea" id="RHEA-COMP:12419"/>
        <dbReference type="ChEBI" id="CHEBI:15378"/>
        <dbReference type="ChEBI" id="CHEBI:57856"/>
        <dbReference type="ChEBI" id="CHEBI:59789"/>
        <dbReference type="ChEBI" id="CHEBI:90615"/>
        <dbReference type="ChEBI" id="CHEBI:90616"/>
        <dbReference type="EC" id="2.1.1.72"/>
    </reaction>
</comment>
<evidence type="ECO:0000256" key="2">
    <source>
        <dbReference type="ARBA" id="ARBA00022603"/>
    </source>
</evidence>
<protein>
    <recommendedName>
        <fullName evidence="1">site-specific DNA-methyltransferase (adenine-specific)</fullName>
        <ecNumber evidence="1">2.1.1.72</ecNumber>
    </recommendedName>
</protein>
<evidence type="ECO:0000256" key="3">
    <source>
        <dbReference type="ARBA" id="ARBA00022679"/>
    </source>
</evidence>
<dbReference type="InterPro" id="IPR047939">
    <property type="entry name" value="BREX_1_PglX"/>
</dbReference>
<dbReference type="PANTHER" id="PTHR33841:SF1">
    <property type="entry name" value="DNA METHYLTRANSFERASE A"/>
    <property type="match status" value="1"/>
</dbReference>
<dbReference type="PRINTS" id="PR00507">
    <property type="entry name" value="N12N6MTFRASE"/>
</dbReference>
<gene>
    <name evidence="8" type="ORF">SDC9_41281</name>
</gene>
<dbReference type="InterPro" id="IPR002052">
    <property type="entry name" value="DNA_methylase_N6_adenine_CS"/>
</dbReference>
<evidence type="ECO:0000256" key="6">
    <source>
        <dbReference type="SAM" id="MobiDB-lite"/>
    </source>
</evidence>
<keyword evidence="2" id="KW-0489">Methyltransferase</keyword>
<comment type="caution">
    <text evidence="8">The sequence shown here is derived from an EMBL/GenBank/DDBJ whole genome shotgun (WGS) entry which is preliminary data.</text>
</comment>
<dbReference type="InterPro" id="IPR050953">
    <property type="entry name" value="N4_N6_ade-DNA_methylase"/>
</dbReference>
<dbReference type="GO" id="GO:0009007">
    <property type="term" value="F:site-specific DNA-methyltransferase (adenine-specific) activity"/>
    <property type="evidence" value="ECO:0007669"/>
    <property type="project" value="UniProtKB-EC"/>
</dbReference>
<dbReference type="Gene3D" id="3.40.50.150">
    <property type="entry name" value="Vaccinia Virus protein VP39"/>
    <property type="match status" value="1"/>
</dbReference>
<accession>A0A644VV20</accession>